<accession>A0A022W339</accession>
<gene>
    <name evidence="1" type="ORF">H103_04080</name>
</gene>
<organism evidence="1">
    <name type="scientific">Trichophyton rubrum CBS 288.86</name>
    <dbReference type="NCBI Taxonomy" id="1215330"/>
    <lineage>
        <taxon>Eukaryota</taxon>
        <taxon>Fungi</taxon>
        <taxon>Dikarya</taxon>
        <taxon>Ascomycota</taxon>
        <taxon>Pezizomycotina</taxon>
        <taxon>Eurotiomycetes</taxon>
        <taxon>Eurotiomycetidae</taxon>
        <taxon>Onygenales</taxon>
        <taxon>Arthrodermataceae</taxon>
        <taxon>Trichophyton</taxon>
    </lineage>
</organism>
<dbReference type="AlphaFoldDB" id="A0A022W339"/>
<protein>
    <recommendedName>
        <fullName evidence="2">Protein kinase domain-containing protein</fullName>
    </recommendedName>
</protein>
<sequence>MPEMSLIKQPPRLAKYPFLSLGATGLVYKIDEEIVLKIPRETRSDTFLREIKIFDLFKKFSLCPMVV</sequence>
<dbReference type="EMBL" id="KK207839">
    <property type="protein sequence ID" value="EZF52870.1"/>
    <property type="molecule type" value="Genomic_DNA"/>
</dbReference>
<reference evidence="1" key="1">
    <citation type="submission" date="2014-02" db="EMBL/GenBank/DDBJ databases">
        <title>The Genome Sequence of Trichophyton rubrum (morphotype fischeri) CBS 288.86.</title>
        <authorList>
            <consortium name="The Broad Institute Genomics Platform"/>
            <person name="Cuomo C.A."/>
            <person name="White T.C."/>
            <person name="Graser Y."/>
            <person name="Martinez-Rossi N."/>
            <person name="Heitman J."/>
            <person name="Young S.K."/>
            <person name="Zeng Q."/>
            <person name="Gargeya S."/>
            <person name="Abouelleil A."/>
            <person name="Alvarado L."/>
            <person name="Chapman S.B."/>
            <person name="Gainer-Dewar J."/>
            <person name="Goldberg J."/>
            <person name="Griggs A."/>
            <person name="Gujja S."/>
            <person name="Hansen M."/>
            <person name="Howarth C."/>
            <person name="Imamovic A."/>
            <person name="Larimer J."/>
            <person name="Martinez D."/>
            <person name="Murphy C."/>
            <person name="Pearson M.D."/>
            <person name="Persinoti G."/>
            <person name="Poon T."/>
            <person name="Priest M."/>
            <person name="Roberts A.D."/>
            <person name="Saif S."/>
            <person name="Shea T.D."/>
            <person name="Sykes S.N."/>
            <person name="Wortman J."/>
            <person name="Nusbaum C."/>
            <person name="Birren B."/>
        </authorList>
    </citation>
    <scope>NUCLEOTIDE SEQUENCE [LARGE SCALE GENOMIC DNA]</scope>
    <source>
        <strain evidence="1">CBS 288.86</strain>
    </source>
</reference>
<dbReference type="HOGENOM" id="CLU_2814250_0_0_1"/>
<name>A0A022W339_TRIRU</name>
<proteinExistence type="predicted"/>
<evidence type="ECO:0000313" key="1">
    <source>
        <dbReference type="EMBL" id="EZF52870.1"/>
    </source>
</evidence>
<dbReference type="OrthoDB" id="4176464at2759"/>
<dbReference type="Proteomes" id="UP000023758">
    <property type="component" value="Unassembled WGS sequence"/>
</dbReference>
<evidence type="ECO:0008006" key="2">
    <source>
        <dbReference type="Google" id="ProtNLM"/>
    </source>
</evidence>